<dbReference type="EMBL" id="VYZN01000076">
    <property type="protein sequence ID" value="KAE9523784.1"/>
    <property type="molecule type" value="Genomic_DNA"/>
</dbReference>
<sequence>MFGIYKVHSIRIFNRQPSARGQLAQRRDADVVGDIINRHSAIFIDSMRISIQKLIYPSKRIILSNVYPAISNNIIIDTLVNLGVEITSPIANYCNTDLYKPRRLPKTHWFDCHLFREHHIPHFYYRRNCNVLPMQKNRSCLIHIKTTYTDLISTENTITPKENSAPDTSIYHTIEKSLNDNETTNKSETSSTDSQTRESMETSNEHPAPTQESTFYLQKP</sequence>
<dbReference type="Proteomes" id="UP000475862">
    <property type="component" value="Unassembled WGS sequence"/>
</dbReference>
<comment type="caution">
    <text evidence="2">The sequence shown here is derived from an EMBL/GenBank/DDBJ whole genome shotgun (WGS) entry which is preliminary data.</text>
</comment>
<feature type="compositionally biased region" description="Basic and acidic residues" evidence="1">
    <location>
        <begin position="175"/>
        <end position="185"/>
    </location>
</feature>
<dbReference type="AlphaFoldDB" id="A0A6G0T0Q3"/>
<organism evidence="2 3">
    <name type="scientific">Aphis glycines</name>
    <name type="common">Soybean aphid</name>
    <dbReference type="NCBI Taxonomy" id="307491"/>
    <lineage>
        <taxon>Eukaryota</taxon>
        <taxon>Metazoa</taxon>
        <taxon>Ecdysozoa</taxon>
        <taxon>Arthropoda</taxon>
        <taxon>Hexapoda</taxon>
        <taxon>Insecta</taxon>
        <taxon>Pterygota</taxon>
        <taxon>Neoptera</taxon>
        <taxon>Paraneoptera</taxon>
        <taxon>Hemiptera</taxon>
        <taxon>Sternorrhyncha</taxon>
        <taxon>Aphidomorpha</taxon>
        <taxon>Aphidoidea</taxon>
        <taxon>Aphididae</taxon>
        <taxon>Aphidini</taxon>
        <taxon>Aphis</taxon>
        <taxon>Aphis</taxon>
    </lineage>
</organism>
<feature type="compositionally biased region" description="Basic and acidic residues" evidence="1">
    <location>
        <begin position="195"/>
        <end position="204"/>
    </location>
</feature>
<keyword evidence="3" id="KW-1185">Reference proteome</keyword>
<gene>
    <name evidence="2" type="ORF">AGLY_015844</name>
</gene>
<reference evidence="2 3" key="1">
    <citation type="submission" date="2019-08" db="EMBL/GenBank/DDBJ databases">
        <title>The genome of the soybean aphid Biotype 1, its phylome, world population structure and adaptation to the North American continent.</title>
        <authorList>
            <person name="Giordano R."/>
            <person name="Donthu R.K."/>
            <person name="Hernandez A.G."/>
            <person name="Wright C.L."/>
            <person name="Zimin A.V."/>
        </authorList>
    </citation>
    <scope>NUCLEOTIDE SEQUENCE [LARGE SCALE GENOMIC DNA]</scope>
    <source>
        <tissue evidence="2">Whole aphids</tissue>
    </source>
</reference>
<protein>
    <submittedName>
        <fullName evidence="2">Uncharacterized protein</fullName>
    </submittedName>
</protein>
<proteinExistence type="predicted"/>
<feature type="region of interest" description="Disordered" evidence="1">
    <location>
        <begin position="175"/>
        <end position="220"/>
    </location>
</feature>
<name>A0A6G0T0Q3_APHGL</name>
<evidence type="ECO:0000313" key="2">
    <source>
        <dbReference type="EMBL" id="KAE9523784.1"/>
    </source>
</evidence>
<evidence type="ECO:0000256" key="1">
    <source>
        <dbReference type="SAM" id="MobiDB-lite"/>
    </source>
</evidence>
<evidence type="ECO:0000313" key="3">
    <source>
        <dbReference type="Proteomes" id="UP000475862"/>
    </source>
</evidence>
<feature type="compositionally biased region" description="Polar residues" evidence="1">
    <location>
        <begin position="210"/>
        <end position="220"/>
    </location>
</feature>
<accession>A0A6G0T0Q3</accession>